<comment type="caution">
    <text evidence="5">The sequence shown here is derived from an EMBL/GenBank/DDBJ whole genome shotgun (WGS) entry which is preliminary data.</text>
</comment>
<dbReference type="PANTHER" id="PTHR38465:SF1">
    <property type="entry name" value="HTH-TYPE TRANSCRIPTIONAL REGULATOR MJ1563-RELATED"/>
    <property type="match status" value="1"/>
</dbReference>
<keyword evidence="1 4" id="KW-0805">Transcription regulation</keyword>
<dbReference type="InterPro" id="IPR036388">
    <property type="entry name" value="WH-like_DNA-bd_sf"/>
</dbReference>
<organism evidence="5 6">
    <name type="scientific">Paenibacillus thalictri</name>
    <dbReference type="NCBI Taxonomy" id="2527873"/>
    <lineage>
        <taxon>Bacteria</taxon>
        <taxon>Bacillati</taxon>
        <taxon>Bacillota</taxon>
        <taxon>Bacilli</taxon>
        <taxon>Bacillales</taxon>
        <taxon>Paenibacillaceae</taxon>
        <taxon>Paenibacillus</taxon>
    </lineage>
</organism>
<dbReference type="SUPFAM" id="SSF46785">
    <property type="entry name" value="Winged helix' DNA-binding domain"/>
    <property type="match status" value="1"/>
</dbReference>
<dbReference type="RefSeq" id="WP_131018802.1">
    <property type="nucleotide sequence ID" value="NZ_SIRE01000044.1"/>
</dbReference>
<dbReference type="InterPro" id="IPR036390">
    <property type="entry name" value="WH_DNA-bd_sf"/>
</dbReference>
<dbReference type="InterPro" id="IPR026282">
    <property type="entry name" value="MJ1563"/>
</dbReference>
<evidence type="ECO:0000256" key="3">
    <source>
        <dbReference type="ARBA" id="ARBA00023163"/>
    </source>
</evidence>
<dbReference type="Gene3D" id="1.10.10.10">
    <property type="entry name" value="Winged helix-like DNA-binding domain superfamily/Winged helix DNA-binding domain"/>
    <property type="match status" value="1"/>
</dbReference>
<keyword evidence="2 4" id="KW-0238">DNA-binding</keyword>
<name>A0A4Q9DCX6_9BACL</name>
<accession>A0A4Q9DCX6</accession>
<dbReference type="EMBL" id="SIRE01000044">
    <property type="protein sequence ID" value="TBL68554.1"/>
    <property type="molecule type" value="Genomic_DNA"/>
</dbReference>
<sequence length="188" mass="21664">MDGMMRVEKARERVIDSVAKNMDLYGVTPSIGRLYGTIYFNDGPMTLEQMMQSLGMSKTSMSVGVKLLSDLKMLEKVWVKGERKDLYKAEDDWHQCFFDYFSNQWRKAIKMNMDAIRQSLKELEQLSEDPAAESAVKDLASQDIAKLNNALDYYRWLEKLVHSFETHEIFDFIPKINDSATGPTPGKE</sequence>
<dbReference type="InterPro" id="IPR052362">
    <property type="entry name" value="HTH-GbsR_regulator"/>
</dbReference>
<proteinExistence type="inferred from homology"/>
<dbReference type="OrthoDB" id="9800374at2"/>
<keyword evidence="3 4" id="KW-0804">Transcription</keyword>
<protein>
    <recommendedName>
        <fullName evidence="4">HTH-type transcriptional regulator</fullName>
    </recommendedName>
</protein>
<evidence type="ECO:0000313" key="5">
    <source>
        <dbReference type="EMBL" id="TBL68554.1"/>
    </source>
</evidence>
<dbReference type="AlphaFoldDB" id="A0A4Q9DCX6"/>
<evidence type="ECO:0000256" key="2">
    <source>
        <dbReference type="ARBA" id="ARBA00023125"/>
    </source>
</evidence>
<dbReference type="PANTHER" id="PTHR38465">
    <property type="entry name" value="HTH-TYPE TRANSCRIPTIONAL REGULATOR MJ1563-RELATED"/>
    <property type="match status" value="1"/>
</dbReference>
<evidence type="ECO:0000256" key="4">
    <source>
        <dbReference type="PIRNR" id="PIRNR006707"/>
    </source>
</evidence>
<gene>
    <name evidence="5" type="ORF">EYB31_37775</name>
</gene>
<evidence type="ECO:0000256" key="1">
    <source>
        <dbReference type="ARBA" id="ARBA00023015"/>
    </source>
</evidence>
<keyword evidence="6" id="KW-1185">Reference proteome</keyword>
<dbReference type="GO" id="GO:0003677">
    <property type="term" value="F:DNA binding"/>
    <property type="evidence" value="ECO:0007669"/>
    <property type="project" value="UniProtKB-UniRule"/>
</dbReference>
<evidence type="ECO:0000313" key="6">
    <source>
        <dbReference type="Proteomes" id="UP000293142"/>
    </source>
</evidence>
<dbReference type="PIRSF" id="PIRSF006707">
    <property type="entry name" value="MJ1563"/>
    <property type="match status" value="1"/>
</dbReference>
<reference evidence="5 6" key="1">
    <citation type="submission" date="2019-02" db="EMBL/GenBank/DDBJ databases">
        <title>Paenibacillus sp. nov., isolated from surface-sterilized tissue of Thalictrum simplex L.</title>
        <authorList>
            <person name="Tuo L."/>
        </authorList>
    </citation>
    <scope>NUCLEOTIDE SEQUENCE [LARGE SCALE GENOMIC DNA]</scope>
    <source>
        <strain evidence="5 6">N2SHLJ1</strain>
    </source>
</reference>
<dbReference type="Proteomes" id="UP000293142">
    <property type="component" value="Unassembled WGS sequence"/>
</dbReference>
<comment type="similarity">
    <text evidence="4">Belongs to the GbsR family.</text>
</comment>